<keyword evidence="5" id="KW-0805">Transcription regulation</keyword>
<dbReference type="FunFam" id="1.10.10.10:FF:000210">
    <property type="entry name" value="Winged-helix transcriptional response regulator KdpE"/>
    <property type="match status" value="1"/>
</dbReference>
<dbReference type="GO" id="GO:0000987">
    <property type="term" value="F:cis-regulatory region sequence-specific DNA binding"/>
    <property type="evidence" value="ECO:0007669"/>
    <property type="project" value="UniProtKB-ARBA"/>
</dbReference>
<dbReference type="CDD" id="cd00383">
    <property type="entry name" value="trans_reg_C"/>
    <property type="match status" value="1"/>
</dbReference>
<dbReference type="GO" id="GO:0042802">
    <property type="term" value="F:identical protein binding"/>
    <property type="evidence" value="ECO:0007669"/>
    <property type="project" value="UniProtKB-ARBA"/>
</dbReference>
<accession>A0A855X3D7</accession>
<dbReference type="PANTHER" id="PTHR48111:SF50">
    <property type="entry name" value="KDP OPERON TRANSCRIPTIONAL REGULATORY PROTEIN KDPE"/>
    <property type="match status" value="1"/>
</dbReference>
<dbReference type="GO" id="GO:0000156">
    <property type="term" value="F:phosphorelay response regulator activity"/>
    <property type="evidence" value="ECO:0007669"/>
    <property type="project" value="TreeGrafter"/>
</dbReference>
<dbReference type="Gene3D" id="6.10.250.690">
    <property type="match status" value="1"/>
</dbReference>
<feature type="domain" description="OmpR/PhoB-type" evidence="11">
    <location>
        <begin position="127"/>
        <end position="226"/>
    </location>
</feature>
<dbReference type="CDD" id="cd17620">
    <property type="entry name" value="REC_OmpR_KdpE-like"/>
    <property type="match status" value="1"/>
</dbReference>
<evidence type="ECO:0000256" key="2">
    <source>
        <dbReference type="ARBA" id="ARBA00022490"/>
    </source>
</evidence>
<evidence type="ECO:0000259" key="11">
    <source>
        <dbReference type="PROSITE" id="PS51755"/>
    </source>
</evidence>
<dbReference type="InterPro" id="IPR011006">
    <property type="entry name" value="CheY-like_superfamily"/>
</dbReference>
<keyword evidence="6 9" id="KW-0238">DNA-binding</keyword>
<evidence type="ECO:0000256" key="7">
    <source>
        <dbReference type="ARBA" id="ARBA00023163"/>
    </source>
</evidence>
<dbReference type="FunFam" id="3.40.50.2300:FF:000021">
    <property type="entry name" value="Two-component system response regulator KdpE"/>
    <property type="match status" value="1"/>
</dbReference>
<name>A0A855X3D7_9BACT</name>
<dbReference type="InterPro" id="IPR001867">
    <property type="entry name" value="OmpR/PhoB-type_DNA-bd"/>
</dbReference>
<keyword evidence="7" id="KW-0804">Transcription</keyword>
<dbReference type="EMBL" id="PQAP01000061">
    <property type="protein sequence ID" value="PWB73162.1"/>
    <property type="molecule type" value="Genomic_DNA"/>
</dbReference>
<feature type="modified residue" description="4-aspartylphosphate" evidence="8">
    <location>
        <position position="54"/>
    </location>
</feature>
<keyword evidence="2" id="KW-0963">Cytoplasm</keyword>
<dbReference type="SUPFAM" id="SSF52172">
    <property type="entry name" value="CheY-like"/>
    <property type="match status" value="1"/>
</dbReference>
<organism evidence="12 13">
    <name type="scientific">candidate division GN15 bacterium</name>
    <dbReference type="NCBI Taxonomy" id="2072418"/>
    <lineage>
        <taxon>Bacteria</taxon>
        <taxon>candidate division GN15</taxon>
    </lineage>
</organism>
<dbReference type="PANTHER" id="PTHR48111">
    <property type="entry name" value="REGULATOR OF RPOS"/>
    <property type="match status" value="1"/>
</dbReference>
<dbReference type="InterPro" id="IPR036388">
    <property type="entry name" value="WH-like_DNA-bd_sf"/>
</dbReference>
<dbReference type="Pfam" id="PF00486">
    <property type="entry name" value="Trans_reg_C"/>
    <property type="match status" value="1"/>
</dbReference>
<evidence type="ECO:0000256" key="5">
    <source>
        <dbReference type="ARBA" id="ARBA00023015"/>
    </source>
</evidence>
<dbReference type="InterPro" id="IPR039420">
    <property type="entry name" value="WalR-like"/>
</dbReference>
<feature type="domain" description="Response regulatory" evidence="10">
    <location>
        <begin position="5"/>
        <end position="118"/>
    </location>
</feature>
<dbReference type="GO" id="GO:0005829">
    <property type="term" value="C:cytosol"/>
    <property type="evidence" value="ECO:0007669"/>
    <property type="project" value="TreeGrafter"/>
</dbReference>
<dbReference type="SMART" id="SM00862">
    <property type="entry name" value="Trans_reg_C"/>
    <property type="match status" value="1"/>
</dbReference>
<comment type="subcellular location">
    <subcellularLocation>
        <location evidence="1">Cytoplasm</location>
    </subcellularLocation>
</comment>
<evidence type="ECO:0000259" key="10">
    <source>
        <dbReference type="PROSITE" id="PS50110"/>
    </source>
</evidence>
<feature type="DNA-binding region" description="OmpR/PhoB-type" evidence="9">
    <location>
        <begin position="127"/>
        <end position="226"/>
    </location>
</feature>
<keyword evidence="3 8" id="KW-0597">Phosphoprotein</keyword>
<keyword evidence="4" id="KW-0902">Two-component regulatory system</keyword>
<evidence type="ECO:0000256" key="6">
    <source>
        <dbReference type="ARBA" id="ARBA00023125"/>
    </source>
</evidence>
<dbReference type="Gene3D" id="1.10.10.10">
    <property type="entry name" value="Winged helix-like DNA-binding domain superfamily/Winged helix DNA-binding domain"/>
    <property type="match status" value="1"/>
</dbReference>
<dbReference type="PROSITE" id="PS50110">
    <property type="entry name" value="RESPONSE_REGULATORY"/>
    <property type="match status" value="1"/>
</dbReference>
<dbReference type="GO" id="GO:0045893">
    <property type="term" value="P:positive regulation of DNA-templated transcription"/>
    <property type="evidence" value="ECO:0007669"/>
    <property type="project" value="UniProtKB-ARBA"/>
</dbReference>
<evidence type="ECO:0000256" key="1">
    <source>
        <dbReference type="ARBA" id="ARBA00004496"/>
    </source>
</evidence>
<proteinExistence type="predicted"/>
<evidence type="ECO:0000313" key="12">
    <source>
        <dbReference type="EMBL" id="PWB73162.1"/>
    </source>
</evidence>
<evidence type="ECO:0000256" key="4">
    <source>
        <dbReference type="ARBA" id="ARBA00023012"/>
    </source>
</evidence>
<evidence type="ECO:0000256" key="8">
    <source>
        <dbReference type="PROSITE-ProRule" id="PRU00169"/>
    </source>
</evidence>
<dbReference type="SMART" id="SM00448">
    <property type="entry name" value="REC"/>
    <property type="match status" value="1"/>
</dbReference>
<gene>
    <name evidence="12" type="ORF">C3F09_05465</name>
</gene>
<dbReference type="AlphaFoldDB" id="A0A855X3D7"/>
<evidence type="ECO:0000256" key="3">
    <source>
        <dbReference type="ARBA" id="ARBA00022553"/>
    </source>
</evidence>
<dbReference type="Gene3D" id="3.40.50.2300">
    <property type="match status" value="1"/>
</dbReference>
<comment type="caution">
    <text evidence="12">The sequence shown here is derived from an EMBL/GenBank/DDBJ whole genome shotgun (WGS) entry which is preliminary data.</text>
</comment>
<dbReference type="Pfam" id="PF00072">
    <property type="entry name" value="Response_reg"/>
    <property type="match status" value="1"/>
</dbReference>
<evidence type="ECO:0000256" key="9">
    <source>
        <dbReference type="PROSITE-ProRule" id="PRU01091"/>
    </source>
</evidence>
<protein>
    <submittedName>
        <fullName evidence="12">DNA-binding response regulator</fullName>
    </submittedName>
</protein>
<evidence type="ECO:0000313" key="13">
    <source>
        <dbReference type="Proteomes" id="UP000250918"/>
    </source>
</evidence>
<dbReference type="GO" id="GO:0032993">
    <property type="term" value="C:protein-DNA complex"/>
    <property type="evidence" value="ECO:0007669"/>
    <property type="project" value="TreeGrafter"/>
</dbReference>
<reference evidence="12 13" key="1">
    <citation type="journal article" date="2018" name="ISME J.">
        <title>A methanotrophic archaeon couples anaerobic oxidation of methane to Fe(III) reduction.</title>
        <authorList>
            <person name="Cai C."/>
            <person name="Leu A.O."/>
            <person name="Xie G.J."/>
            <person name="Guo J."/>
            <person name="Feng Y."/>
            <person name="Zhao J.X."/>
            <person name="Tyson G.W."/>
            <person name="Yuan Z."/>
            <person name="Hu S."/>
        </authorList>
    </citation>
    <scope>NUCLEOTIDE SEQUENCE [LARGE SCALE GENOMIC DNA]</scope>
    <source>
        <strain evidence="12">FeB_12</strain>
    </source>
</reference>
<sequence length="228" mass="25526">MSKGKVLIVDDEQAIRRFLRISLEAEGYDIVDASSGKEAITLAASHVPDLVILDLGLPDIDGSEVLDQIRQWSKLPVIILTVRDAEREKVKLLDAGADDYLTKPFGVPELLARVRVALRRNVPDDSTPAFKNGFLEIDFAERKVTANGKPVKLTVLEFNLLALLARHAGKLLTQHQLLKEVWGPGSVEHSQYLRVYIGQLRRKLEPHPERPILLLTEPGIGYRMTLLE</sequence>
<dbReference type="Proteomes" id="UP000250918">
    <property type="component" value="Unassembled WGS sequence"/>
</dbReference>
<dbReference type="PROSITE" id="PS51755">
    <property type="entry name" value="OMPR_PHOB"/>
    <property type="match status" value="1"/>
</dbReference>
<dbReference type="InterPro" id="IPR001789">
    <property type="entry name" value="Sig_transdc_resp-reg_receiver"/>
</dbReference>